<keyword evidence="2" id="KW-1185">Reference proteome</keyword>
<dbReference type="InterPro" id="IPR036291">
    <property type="entry name" value="NAD(P)-bd_dom_sf"/>
</dbReference>
<evidence type="ECO:0000313" key="1">
    <source>
        <dbReference type="EMBL" id="GFR70180.1"/>
    </source>
</evidence>
<dbReference type="AlphaFoldDB" id="A0AAV4FBK8"/>
<evidence type="ECO:0000313" key="2">
    <source>
        <dbReference type="Proteomes" id="UP000762676"/>
    </source>
</evidence>
<dbReference type="PRINTS" id="PR00081">
    <property type="entry name" value="GDHRDH"/>
</dbReference>
<protein>
    <submittedName>
        <fullName evidence="1">3-oxoacyl-[acyl-carrier-protein] reductase</fullName>
    </submittedName>
</protein>
<comment type="caution">
    <text evidence="1">The sequence shown here is derived from an EMBL/GenBank/DDBJ whole genome shotgun (WGS) entry which is preliminary data.</text>
</comment>
<dbReference type="Proteomes" id="UP000762676">
    <property type="component" value="Unassembled WGS sequence"/>
</dbReference>
<gene>
    <name evidence="1" type="ORF">ElyMa_000321800</name>
</gene>
<organism evidence="1 2">
    <name type="scientific">Elysia marginata</name>
    <dbReference type="NCBI Taxonomy" id="1093978"/>
    <lineage>
        <taxon>Eukaryota</taxon>
        <taxon>Metazoa</taxon>
        <taxon>Spiralia</taxon>
        <taxon>Lophotrochozoa</taxon>
        <taxon>Mollusca</taxon>
        <taxon>Gastropoda</taxon>
        <taxon>Heterobranchia</taxon>
        <taxon>Euthyneura</taxon>
        <taxon>Panpulmonata</taxon>
        <taxon>Sacoglossa</taxon>
        <taxon>Placobranchoidea</taxon>
        <taxon>Plakobranchidae</taxon>
        <taxon>Elysia</taxon>
    </lineage>
</organism>
<dbReference type="Pfam" id="PF13561">
    <property type="entry name" value="adh_short_C2"/>
    <property type="match status" value="1"/>
</dbReference>
<dbReference type="PANTHER" id="PTHR43975">
    <property type="entry name" value="ZGC:101858"/>
    <property type="match status" value="1"/>
</dbReference>
<dbReference type="EMBL" id="BMAT01000638">
    <property type="protein sequence ID" value="GFR70180.1"/>
    <property type="molecule type" value="Genomic_DNA"/>
</dbReference>
<proteinExistence type="predicted"/>
<sequence>ASAGLGEAIALEFAKQGANLMLCGRDKTRLDKVIAQCGQAATYLAPKGIRVNSVNPGSVRTLLYRRGEEALGDADFDKFTKAMSSPTAHPLGRMVEASEVADSVVFLASQRASFITGQSIFVDGGRHCVAPIPKV</sequence>
<dbReference type="PANTHER" id="PTHR43975:SF2">
    <property type="entry name" value="EG:BACR7A4.14 PROTEIN-RELATED"/>
    <property type="match status" value="1"/>
</dbReference>
<dbReference type="SUPFAM" id="SSF51735">
    <property type="entry name" value="NAD(P)-binding Rossmann-fold domains"/>
    <property type="match status" value="2"/>
</dbReference>
<dbReference type="InterPro" id="IPR002347">
    <property type="entry name" value="SDR_fam"/>
</dbReference>
<dbReference type="Gene3D" id="3.40.50.720">
    <property type="entry name" value="NAD(P)-binding Rossmann-like Domain"/>
    <property type="match status" value="2"/>
</dbReference>
<name>A0AAV4FBK8_9GAST</name>
<reference evidence="1 2" key="1">
    <citation type="journal article" date="2021" name="Elife">
        <title>Chloroplast acquisition without the gene transfer in kleptoplastic sea slugs, Plakobranchus ocellatus.</title>
        <authorList>
            <person name="Maeda T."/>
            <person name="Takahashi S."/>
            <person name="Yoshida T."/>
            <person name="Shimamura S."/>
            <person name="Takaki Y."/>
            <person name="Nagai Y."/>
            <person name="Toyoda A."/>
            <person name="Suzuki Y."/>
            <person name="Arimoto A."/>
            <person name="Ishii H."/>
            <person name="Satoh N."/>
            <person name="Nishiyama T."/>
            <person name="Hasebe M."/>
            <person name="Maruyama T."/>
            <person name="Minagawa J."/>
            <person name="Obokata J."/>
            <person name="Shigenobu S."/>
        </authorList>
    </citation>
    <scope>NUCLEOTIDE SEQUENCE [LARGE SCALE GENOMIC DNA]</scope>
</reference>
<accession>A0AAV4FBK8</accession>
<feature type="non-terminal residue" evidence="1">
    <location>
        <position position="1"/>
    </location>
</feature>